<keyword evidence="3" id="KW-1185">Reference proteome</keyword>
<feature type="domain" description="AAA+ ATPase" evidence="1">
    <location>
        <begin position="15"/>
        <end position="146"/>
    </location>
</feature>
<dbReference type="AlphaFoldDB" id="A0A5N5VZ80"/>
<dbReference type="Gene3D" id="3.40.50.300">
    <property type="entry name" value="P-loop containing nucleotide triphosphate hydrolases"/>
    <property type="match status" value="1"/>
</dbReference>
<name>A0A5N5VZ80_STRMB</name>
<dbReference type="PANTHER" id="PTHR37816">
    <property type="entry name" value="YALI0E33011P"/>
    <property type="match status" value="1"/>
</dbReference>
<comment type="caution">
    <text evidence="2">The sequence shown here is derived from an EMBL/GenBank/DDBJ whole genome shotgun (WGS) entry which is preliminary data.</text>
</comment>
<dbReference type="SUPFAM" id="SSF52540">
    <property type="entry name" value="P-loop containing nucleoside triphosphate hydrolases"/>
    <property type="match status" value="1"/>
</dbReference>
<dbReference type="InterPro" id="IPR027417">
    <property type="entry name" value="P-loop_NTPase"/>
</dbReference>
<dbReference type="InterPro" id="IPR003593">
    <property type="entry name" value="AAA+_ATPase"/>
</dbReference>
<protein>
    <submittedName>
        <fullName evidence="2">Adenylate kinase</fullName>
    </submittedName>
</protein>
<dbReference type="GO" id="GO:0016301">
    <property type="term" value="F:kinase activity"/>
    <property type="evidence" value="ECO:0007669"/>
    <property type="project" value="UniProtKB-KW"/>
</dbReference>
<dbReference type="PANTHER" id="PTHR37816:SF1">
    <property type="entry name" value="TOXIN"/>
    <property type="match status" value="1"/>
</dbReference>
<dbReference type="RefSeq" id="WP_152266169.1">
    <property type="nucleotide sequence ID" value="NZ_VOKX01000139.1"/>
</dbReference>
<keyword evidence="2" id="KW-0418">Kinase</keyword>
<dbReference type="EMBL" id="VOKX01000139">
    <property type="protein sequence ID" value="KAB7833458.1"/>
    <property type="molecule type" value="Genomic_DNA"/>
</dbReference>
<organism evidence="2 3">
    <name type="scientific">Streptomyces mobaraensis</name>
    <name type="common">Streptoverticillium mobaraense</name>
    <dbReference type="NCBI Taxonomy" id="35621"/>
    <lineage>
        <taxon>Bacteria</taxon>
        <taxon>Bacillati</taxon>
        <taxon>Actinomycetota</taxon>
        <taxon>Actinomycetes</taxon>
        <taxon>Kitasatosporales</taxon>
        <taxon>Streptomycetaceae</taxon>
        <taxon>Streptomyces</taxon>
    </lineage>
</organism>
<dbReference type="SMART" id="SM00382">
    <property type="entry name" value="AAA"/>
    <property type="match status" value="1"/>
</dbReference>
<proteinExistence type="predicted"/>
<dbReference type="Proteomes" id="UP000327000">
    <property type="component" value="Unassembled WGS sequence"/>
</dbReference>
<accession>A0A5N5VZ80</accession>
<dbReference type="InterPro" id="IPR052922">
    <property type="entry name" value="Cytidylate_Kinase-2"/>
</dbReference>
<keyword evidence="2" id="KW-0808">Transferase</keyword>
<dbReference type="OrthoDB" id="3199600at2"/>
<sequence length="196" mass="22087">MPLHVIDPARPLPRPPDRVLVAGGSGAGKTTVAGKLAALFDLPRIELDALYYGPGWTVRPGFADDVERATRQPRWVTEWHYPEVNGVLADRADLLVWLDYPTGLTMTSLLLRTLQRSLHREVLWSGNQEAPLRTVFTDPENILRYGWATRHGTRDELRALAAAGRGDLPRVLRFTRPAELARWLIRQGRERSVARA</sequence>
<evidence type="ECO:0000313" key="3">
    <source>
        <dbReference type="Proteomes" id="UP000327000"/>
    </source>
</evidence>
<evidence type="ECO:0000313" key="2">
    <source>
        <dbReference type="EMBL" id="KAB7833458.1"/>
    </source>
</evidence>
<gene>
    <name evidence="2" type="ORF">FRZ00_33805</name>
</gene>
<reference evidence="2 3" key="1">
    <citation type="journal article" date="2019" name="Microb. Cell Fact.">
        <title>Exploring novel herbicidin analogues by transcriptional regulator overexpression and MS/MS molecular networking.</title>
        <authorList>
            <person name="Shi Y."/>
            <person name="Gu R."/>
            <person name="Li Y."/>
            <person name="Wang X."/>
            <person name="Ren W."/>
            <person name="Li X."/>
            <person name="Wang L."/>
            <person name="Xie Y."/>
            <person name="Hong B."/>
        </authorList>
    </citation>
    <scope>NUCLEOTIDE SEQUENCE [LARGE SCALE GENOMIC DNA]</scope>
    <source>
        <strain evidence="2 3">US-43</strain>
    </source>
</reference>
<evidence type="ECO:0000259" key="1">
    <source>
        <dbReference type="SMART" id="SM00382"/>
    </source>
</evidence>